<evidence type="ECO:0000313" key="1">
    <source>
        <dbReference type="EMBL" id="TCZ81288.1"/>
    </source>
</evidence>
<keyword evidence="2" id="KW-1185">Reference proteome</keyword>
<dbReference type="EMBL" id="SKFG01000001">
    <property type="protein sequence ID" value="TCZ81288.1"/>
    <property type="molecule type" value="Genomic_DNA"/>
</dbReference>
<comment type="caution">
    <text evidence="1">The sequence shown here is derived from an EMBL/GenBank/DDBJ whole genome shotgun (WGS) entry which is preliminary data.</text>
</comment>
<proteinExistence type="predicted"/>
<evidence type="ECO:0000313" key="2">
    <source>
        <dbReference type="Proteomes" id="UP000295418"/>
    </source>
</evidence>
<organism evidence="1 2">
    <name type="scientific">Paenibacillus albiflavus</name>
    <dbReference type="NCBI Taxonomy" id="2545760"/>
    <lineage>
        <taxon>Bacteria</taxon>
        <taxon>Bacillati</taxon>
        <taxon>Bacillota</taxon>
        <taxon>Bacilli</taxon>
        <taxon>Bacillales</taxon>
        <taxon>Paenibacillaceae</taxon>
        <taxon>Paenibacillus</taxon>
    </lineage>
</organism>
<name>A0A4R4ES60_9BACL</name>
<sequence length="140" mass="15818">MNVQKQEVILVAAPNCAGENFIKELKQQGIAFAALTNNKNDSGRLRKLGTSSIITVKSGEYDTWLIPESPIGSVYLFENSFNLCCRYIQMCRSWTSKPIYVITHSFNPRLVYKRLGANYVIYTHSDDVSFLLKSGGNRDE</sequence>
<protein>
    <submittedName>
        <fullName evidence="1">Uncharacterized protein</fullName>
    </submittedName>
</protein>
<gene>
    <name evidence="1" type="ORF">E0485_01095</name>
</gene>
<reference evidence="1 2" key="1">
    <citation type="submission" date="2019-03" db="EMBL/GenBank/DDBJ databases">
        <authorList>
            <person name="Kim M.K.M."/>
        </authorList>
    </citation>
    <scope>NUCLEOTIDE SEQUENCE [LARGE SCALE GENOMIC DNA]</scope>
    <source>
        <strain evidence="1 2">18JY21-1</strain>
    </source>
</reference>
<dbReference type="OrthoDB" id="2614999at2"/>
<dbReference type="AlphaFoldDB" id="A0A4R4ES60"/>
<dbReference type="Proteomes" id="UP000295418">
    <property type="component" value="Unassembled WGS sequence"/>
</dbReference>
<accession>A0A4R4ES60</accession>